<dbReference type="SMART" id="SM00014">
    <property type="entry name" value="acidPPc"/>
    <property type="match status" value="1"/>
</dbReference>
<accession>A0A9P6CAM8</accession>
<dbReference type="InterPro" id="IPR000326">
    <property type="entry name" value="PAP2/HPO"/>
</dbReference>
<evidence type="ECO:0000259" key="7">
    <source>
        <dbReference type="SMART" id="SM00014"/>
    </source>
</evidence>
<gene>
    <name evidence="8" type="ORF">P691DRAFT_797853</name>
</gene>
<evidence type="ECO:0000256" key="6">
    <source>
        <dbReference type="SAM" id="Phobius"/>
    </source>
</evidence>
<dbReference type="InterPro" id="IPR036938">
    <property type="entry name" value="PAP2/HPO_sf"/>
</dbReference>
<feature type="transmembrane region" description="Helical" evidence="6">
    <location>
        <begin position="65"/>
        <end position="87"/>
    </location>
</feature>
<evidence type="ECO:0000256" key="4">
    <source>
        <dbReference type="ARBA" id="ARBA00022989"/>
    </source>
</evidence>
<dbReference type="Proteomes" id="UP000807342">
    <property type="component" value="Unassembled WGS sequence"/>
</dbReference>
<dbReference type="OrthoDB" id="10030083at2759"/>
<evidence type="ECO:0000313" key="9">
    <source>
        <dbReference type="Proteomes" id="UP000807342"/>
    </source>
</evidence>
<dbReference type="Pfam" id="PF01569">
    <property type="entry name" value="PAP2"/>
    <property type="match status" value="1"/>
</dbReference>
<organism evidence="8 9">
    <name type="scientific">Macrolepiota fuliginosa MF-IS2</name>
    <dbReference type="NCBI Taxonomy" id="1400762"/>
    <lineage>
        <taxon>Eukaryota</taxon>
        <taxon>Fungi</taxon>
        <taxon>Dikarya</taxon>
        <taxon>Basidiomycota</taxon>
        <taxon>Agaricomycotina</taxon>
        <taxon>Agaricomycetes</taxon>
        <taxon>Agaricomycetidae</taxon>
        <taxon>Agaricales</taxon>
        <taxon>Agaricineae</taxon>
        <taxon>Agaricaceae</taxon>
        <taxon>Macrolepiota</taxon>
    </lineage>
</organism>
<protein>
    <submittedName>
        <fullName evidence="8">Lipid phosphate phosphatase 1</fullName>
    </submittedName>
</protein>
<evidence type="ECO:0000256" key="3">
    <source>
        <dbReference type="ARBA" id="ARBA00022692"/>
    </source>
</evidence>
<feature type="transmembrane region" description="Helical" evidence="6">
    <location>
        <begin position="195"/>
        <end position="214"/>
    </location>
</feature>
<proteinExistence type="inferred from homology"/>
<dbReference type="GO" id="GO:0016020">
    <property type="term" value="C:membrane"/>
    <property type="evidence" value="ECO:0007669"/>
    <property type="project" value="UniProtKB-SubCell"/>
</dbReference>
<keyword evidence="3 6" id="KW-0812">Transmembrane</keyword>
<dbReference type="GO" id="GO:0008195">
    <property type="term" value="F:phosphatidate phosphatase activity"/>
    <property type="evidence" value="ECO:0007669"/>
    <property type="project" value="TreeGrafter"/>
</dbReference>
<dbReference type="InterPro" id="IPR043216">
    <property type="entry name" value="PAP-like"/>
</dbReference>
<dbReference type="SUPFAM" id="SSF48317">
    <property type="entry name" value="Acid phosphatase/Vanadium-dependent haloperoxidase"/>
    <property type="match status" value="1"/>
</dbReference>
<dbReference type="GO" id="GO:0046839">
    <property type="term" value="P:phospholipid dephosphorylation"/>
    <property type="evidence" value="ECO:0007669"/>
    <property type="project" value="TreeGrafter"/>
</dbReference>
<keyword evidence="5 6" id="KW-0472">Membrane</keyword>
<dbReference type="PANTHER" id="PTHR10165">
    <property type="entry name" value="LIPID PHOSPHATE PHOSPHATASE"/>
    <property type="match status" value="1"/>
</dbReference>
<dbReference type="EMBL" id="MU151055">
    <property type="protein sequence ID" value="KAF9454299.1"/>
    <property type="molecule type" value="Genomic_DNA"/>
</dbReference>
<comment type="similarity">
    <text evidence="2">Belongs to the PA-phosphatase related phosphoesterase family.</text>
</comment>
<sequence>MFFTGIKRYFGQDSLDWFHRSYFLDWFFVGLLWFLSYLASFWPVFERDFSLEDSLISHPHKQSQIGSALNFGIALYIPLLFLSIVGIKKRSFVSIHHGTLALLAGRGLARLITEYLKHRVGRLRPDFLARCKWDEVAKHCAGNKSAIEDGRKSFPSGHSSTAFAGMVFLTLWIAGQTTVLCPSVTPSVKWLPTRMGTFILTLLPLFWAVHVAVTRVEDYRHHKEDVIVGSLIGILSATVCYLLFWPSPFTSSGTTEPRDLYGTRPQLRRTYELTEVDDDNAINTV</sequence>
<feature type="domain" description="Phosphatidic acid phosphatase type 2/haloperoxidase" evidence="7">
    <location>
        <begin position="99"/>
        <end position="241"/>
    </location>
</feature>
<feature type="transmembrane region" description="Helical" evidence="6">
    <location>
        <begin position="226"/>
        <end position="244"/>
    </location>
</feature>
<dbReference type="CDD" id="cd03390">
    <property type="entry name" value="PAP2_containing_1_like"/>
    <property type="match status" value="1"/>
</dbReference>
<dbReference type="Gene3D" id="1.20.144.10">
    <property type="entry name" value="Phosphatidic acid phosphatase type 2/haloperoxidase"/>
    <property type="match status" value="1"/>
</dbReference>
<keyword evidence="4 6" id="KW-1133">Transmembrane helix</keyword>
<feature type="transmembrane region" description="Helical" evidence="6">
    <location>
        <begin position="21"/>
        <end position="45"/>
    </location>
</feature>
<reference evidence="8" key="1">
    <citation type="submission" date="2020-11" db="EMBL/GenBank/DDBJ databases">
        <authorList>
            <consortium name="DOE Joint Genome Institute"/>
            <person name="Ahrendt S."/>
            <person name="Riley R."/>
            <person name="Andreopoulos W."/>
            <person name="Labutti K."/>
            <person name="Pangilinan J."/>
            <person name="Ruiz-Duenas F.J."/>
            <person name="Barrasa J.M."/>
            <person name="Sanchez-Garcia M."/>
            <person name="Camarero S."/>
            <person name="Miyauchi S."/>
            <person name="Serrano A."/>
            <person name="Linde D."/>
            <person name="Babiker R."/>
            <person name="Drula E."/>
            <person name="Ayuso-Fernandez I."/>
            <person name="Pacheco R."/>
            <person name="Padilla G."/>
            <person name="Ferreira P."/>
            <person name="Barriuso J."/>
            <person name="Kellner H."/>
            <person name="Castanera R."/>
            <person name="Alfaro M."/>
            <person name="Ramirez L."/>
            <person name="Pisabarro A.G."/>
            <person name="Kuo A."/>
            <person name="Tritt A."/>
            <person name="Lipzen A."/>
            <person name="He G."/>
            <person name="Yan M."/>
            <person name="Ng V."/>
            <person name="Cullen D."/>
            <person name="Martin F."/>
            <person name="Rosso M.-N."/>
            <person name="Henrissat B."/>
            <person name="Hibbett D."/>
            <person name="Martinez A.T."/>
            <person name="Grigoriev I.V."/>
        </authorList>
    </citation>
    <scope>NUCLEOTIDE SEQUENCE</scope>
    <source>
        <strain evidence="8">MF-IS2</strain>
    </source>
</reference>
<evidence type="ECO:0000256" key="2">
    <source>
        <dbReference type="ARBA" id="ARBA00008816"/>
    </source>
</evidence>
<dbReference type="PANTHER" id="PTHR10165:SF35">
    <property type="entry name" value="RE23632P"/>
    <property type="match status" value="1"/>
</dbReference>
<comment type="caution">
    <text evidence="8">The sequence shown here is derived from an EMBL/GenBank/DDBJ whole genome shotgun (WGS) entry which is preliminary data.</text>
</comment>
<feature type="transmembrane region" description="Helical" evidence="6">
    <location>
        <begin position="154"/>
        <end position="175"/>
    </location>
</feature>
<evidence type="ECO:0000256" key="1">
    <source>
        <dbReference type="ARBA" id="ARBA00004141"/>
    </source>
</evidence>
<evidence type="ECO:0000256" key="5">
    <source>
        <dbReference type="ARBA" id="ARBA00023136"/>
    </source>
</evidence>
<dbReference type="GO" id="GO:0006644">
    <property type="term" value="P:phospholipid metabolic process"/>
    <property type="evidence" value="ECO:0007669"/>
    <property type="project" value="InterPro"/>
</dbReference>
<name>A0A9P6CAM8_9AGAR</name>
<keyword evidence="9" id="KW-1185">Reference proteome</keyword>
<dbReference type="AlphaFoldDB" id="A0A9P6CAM8"/>
<comment type="subcellular location">
    <subcellularLocation>
        <location evidence="1">Membrane</location>
        <topology evidence="1">Multi-pass membrane protein</topology>
    </subcellularLocation>
</comment>
<evidence type="ECO:0000313" key="8">
    <source>
        <dbReference type="EMBL" id="KAF9454299.1"/>
    </source>
</evidence>